<feature type="region of interest" description="Disordered" evidence="4">
    <location>
        <begin position="1"/>
        <end position="21"/>
    </location>
</feature>
<dbReference type="InterPro" id="IPR015168">
    <property type="entry name" value="SsuA/THI5"/>
</dbReference>
<comment type="similarity">
    <text evidence="2">Belongs to the bacterial solute-binding protein SsuA/TauA family.</text>
</comment>
<evidence type="ECO:0000313" key="7">
    <source>
        <dbReference type="EMBL" id="MCE7006586.1"/>
    </source>
</evidence>
<protein>
    <submittedName>
        <fullName evidence="7">ABC transporter substrate-binding protein</fullName>
    </submittedName>
</protein>
<dbReference type="PANTHER" id="PTHR30024:SF47">
    <property type="entry name" value="TAURINE-BINDING PERIPLASMIC PROTEIN"/>
    <property type="match status" value="1"/>
</dbReference>
<keyword evidence="5" id="KW-0472">Membrane</keyword>
<dbReference type="SUPFAM" id="SSF53850">
    <property type="entry name" value="Periplasmic binding protein-like II"/>
    <property type="match status" value="1"/>
</dbReference>
<dbReference type="Pfam" id="PF09084">
    <property type="entry name" value="NMT1"/>
    <property type="match status" value="1"/>
</dbReference>
<dbReference type="Gene3D" id="3.40.190.10">
    <property type="entry name" value="Periplasmic binding protein-like II"/>
    <property type="match status" value="2"/>
</dbReference>
<organism evidence="7 8">
    <name type="scientific">Kibdelosporangium philippinense</name>
    <dbReference type="NCBI Taxonomy" id="211113"/>
    <lineage>
        <taxon>Bacteria</taxon>
        <taxon>Bacillati</taxon>
        <taxon>Actinomycetota</taxon>
        <taxon>Actinomycetes</taxon>
        <taxon>Pseudonocardiales</taxon>
        <taxon>Pseudonocardiaceae</taxon>
        <taxon>Kibdelosporangium</taxon>
    </lineage>
</organism>
<dbReference type="EMBL" id="JAJVCN010000002">
    <property type="protein sequence ID" value="MCE7006586.1"/>
    <property type="molecule type" value="Genomic_DNA"/>
</dbReference>
<dbReference type="RefSeq" id="WP_233728044.1">
    <property type="nucleotide sequence ID" value="NZ_JAJVCN010000002.1"/>
</dbReference>
<evidence type="ECO:0000256" key="2">
    <source>
        <dbReference type="ARBA" id="ARBA00010742"/>
    </source>
</evidence>
<gene>
    <name evidence="7" type="ORF">LWC34_27700</name>
</gene>
<feature type="domain" description="SsuA/THI5-like" evidence="6">
    <location>
        <begin position="79"/>
        <end position="285"/>
    </location>
</feature>
<reference evidence="7 8" key="1">
    <citation type="submission" date="2021-12" db="EMBL/GenBank/DDBJ databases">
        <title>Genome sequence of Kibdelosporangium philippinense ATCC 49844.</title>
        <authorList>
            <person name="Fedorov E.A."/>
            <person name="Omeragic M."/>
            <person name="Shalygina K.F."/>
            <person name="Maclea K.S."/>
        </authorList>
    </citation>
    <scope>NUCLEOTIDE SEQUENCE [LARGE SCALE GENOMIC DNA]</scope>
    <source>
        <strain evidence="7 8">ATCC 49844</strain>
    </source>
</reference>
<keyword evidence="8" id="KW-1185">Reference proteome</keyword>
<evidence type="ECO:0000256" key="5">
    <source>
        <dbReference type="SAM" id="Phobius"/>
    </source>
</evidence>
<keyword evidence="5" id="KW-0812">Transmembrane</keyword>
<proteinExistence type="inferred from homology"/>
<evidence type="ECO:0000256" key="1">
    <source>
        <dbReference type="ARBA" id="ARBA00004418"/>
    </source>
</evidence>
<dbReference type="Proteomes" id="UP001521150">
    <property type="component" value="Unassembled WGS sequence"/>
</dbReference>
<evidence type="ECO:0000259" key="6">
    <source>
        <dbReference type="Pfam" id="PF09084"/>
    </source>
</evidence>
<name>A0ABS8ZFI8_9PSEU</name>
<feature type="transmembrane region" description="Helical" evidence="5">
    <location>
        <begin position="30"/>
        <end position="50"/>
    </location>
</feature>
<dbReference type="PANTHER" id="PTHR30024">
    <property type="entry name" value="ALIPHATIC SULFONATES-BINDING PROTEIN-RELATED"/>
    <property type="match status" value="1"/>
</dbReference>
<accession>A0ABS8ZFI8</accession>
<sequence>MDTGGTTPRSAGNPGTARRTGRRYRVARRLLVLGMAAVLPTSGCGLLRGASADRDAPSPTGLEKSTIRVGRLALVDALPLHQAIDNGYFKAEGLTIELSTMAKGSDSVDRLIAGELEIGLTSYPQPLIAHAKGIAKLKVVADAVETTPDLIVAVVQAGGPVTDPHQLVGKKIAVSSKRGISELVMIDQLTQLGITMPHENFISMPIGDMPAALKRGDIAAAVIAQPPLEEAKQQGAVKLLDPFTGPTAAFPWSGWFATEKFASENPKTVEAFRRALARGVADMADRNVLEQSAVKNLGVKDGIAKLMTVPNFPTTADPVRLQRVADLLAKYGETPARLDMHAMVLPPLTWTSSPVPAGN</sequence>
<keyword evidence="5" id="KW-1133">Transmembrane helix</keyword>
<evidence type="ECO:0000256" key="3">
    <source>
        <dbReference type="ARBA" id="ARBA00022729"/>
    </source>
</evidence>
<comment type="subcellular location">
    <subcellularLocation>
        <location evidence="1">Periplasm</location>
    </subcellularLocation>
</comment>
<feature type="compositionally biased region" description="Polar residues" evidence="4">
    <location>
        <begin position="1"/>
        <end position="10"/>
    </location>
</feature>
<evidence type="ECO:0000256" key="4">
    <source>
        <dbReference type="SAM" id="MobiDB-lite"/>
    </source>
</evidence>
<evidence type="ECO:0000313" key="8">
    <source>
        <dbReference type="Proteomes" id="UP001521150"/>
    </source>
</evidence>
<keyword evidence="3" id="KW-0732">Signal</keyword>
<comment type="caution">
    <text evidence="7">The sequence shown here is derived from an EMBL/GenBank/DDBJ whole genome shotgun (WGS) entry which is preliminary data.</text>
</comment>